<dbReference type="RefSeq" id="WP_380188145.1">
    <property type="nucleotide sequence ID" value="NZ_JBHTBQ010000019.1"/>
</dbReference>
<feature type="domain" description="HD-GYP" evidence="4">
    <location>
        <begin position="189"/>
        <end position="385"/>
    </location>
</feature>
<feature type="modified residue" description="4-aspartylphosphate" evidence="1">
    <location>
        <position position="68"/>
    </location>
</feature>
<dbReference type="Pfam" id="PF00072">
    <property type="entry name" value="Response_reg"/>
    <property type="match status" value="1"/>
</dbReference>
<dbReference type="CDD" id="cd17569">
    <property type="entry name" value="REC_HupR-like"/>
    <property type="match status" value="1"/>
</dbReference>
<dbReference type="SMART" id="SM00448">
    <property type="entry name" value="REC"/>
    <property type="match status" value="1"/>
</dbReference>
<dbReference type="PANTHER" id="PTHR45228">
    <property type="entry name" value="CYCLIC DI-GMP PHOSPHODIESTERASE TM_0186-RELATED"/>
    <property type="match status" value="1"/>
</dbReference>
<sequence length="442" mass="49545">MSELIHLEPAEPLSAPSFTVLCVDDEVNILAALRRLLRKTGHTILTAESGAAGLVILGQEKVDLIISDMRMPEMTGAEFLATALDYWPDTARILLTGYADIHSTIDAINKARIHRYVSKPWDDEEMLRIVDDALAVKRLEKEKLQLSSVVQRQNETLQQLNNSLESQVKVRTAELEMTMQELNMTHDKLKKGFITSIKVFANLMEMRADRLAGHAREIADLTRQVARQLKLSEAEVQDNFIAALLHCIGKIGLPDTLLAKPYVEMNLQERNVYGTYPSKGHAALMALEQLQNASQTIRSQHERYDGLGYPDKLAGGEIPIGARILSLCRDFEALQAGFLTGKPMSRNEAIKNIESSSGKRYDPKVVDAFCTVVTKPENTPQISEQMIRSKDLKPQMTLSRDLIASDVMLLAKDHVLDQRLVNQIRAFEIADNTSLEIYIQVK</sequence>
<evidence type="ECO:0000259" key="4">
    <source>
        <dbReference type="PROSITE" id="PS51832"/>
    </source>
</evidence>
<protein>
    <submittedName>
        <fullName evidence="5">HD domain-containing phosphohydrolase</fullName>
    </submittedName>
</protein>
<dbReference type="InterPro" id="IPR011006">
    <property type="entry name" value="CheY-like_superfamily"/>
</dbReference>
<dbReference type="PANTHER" id="PTHR45228:SF8">
    <property type="entry name" value="TWO-COMPONENT RESPONSE REGULATOR-RELATED"/>
    <property type="match status" value="1"/>
</dbReference>
<dbReference type="SUPFAM" id="SSF52172">
    <property type="entry name" value="CheY-like"/>
    <property type="match status" value="1"/>
</dbReference>
<evidence type="ECO:0000259" key="3">
    <source>
        <dbReference type="PROSITE" id="PS50110"/>
    </source>
</evidence>
<feature type="domain" description="Response regulatory" evidence="3">
    <location>
        <begin position="19"/>
        <end position="134"/>
    </location>
</feature>
<reference evidence="6" key="1">
    <citation type="journal article" date="2019" name="Int. J. Syst. Evol. Microbiol.">
        <title>The Global Catalogue of Microorganisms (GCM) 10K type strain sequencing project: providing services to taxonomists for standard genome sequencing and annotation.</title>
        <authorList>
            <consortium name="The Broad Institute Genomics Platform"/>
            <consortium name="The Broad Institute Genome Sequencing Center for Infectious Disease"/>
            <person name="Wu L."/>
            <person name="Ma J."/>
        </authorList>
    </citation>
    <scope>NUCLEOTIDE SEQUENCE [LARGE SCALE GENOMIC DNA]</scope>
    <source>
        <strain evidence="6">CCUG 62945</strain>
    </source>
</reference>
<dbReference type="SUPFAM" id="SSF109604">
    <property type="entry name" value="HD-domain/PDEase-like"/>
    <property type="match status" value="1"/>
</dbReference>
<dbReference type="EMBL" id="JBHTBQ010000019">
    <property type="protein sequence ID" value="MFC7420542.1"/>
    <property type="molecule type" value="Genomic_DNA"/>
</dbReference>
<comment type="caution">
    <text evidence="5">The sequence shown here is derived from an EMBL/GenBank/DDBJ whole genome shotgun (WGS) entry which is preliminary data.</text>
</comment>
<accession>A0ABW2QXV1</accession>
<dbReference type="Proteomes" id="UP001596473">
    <property type="component" value="Unassembled WGS sequence"/>
</dbReference>
<dbReference type="InterPro" id="IPR001789">
    <property type="entry name" value="Sig_transdc_resp-reg_receiver"/>
</dbReference>
<keyword evidence="2" id="KW-0175">Coiled coil</keyword>
<dbReference type="PROSITE" id="PS50110">
    <property type="entry name" value="RESPONSE_REGULATORY"/>
    <property type="match status" value="1"/>
</dbReference>
<evidence type="ECO:0000256" key="2">
    <source>
        <dbReference type="SAM" id="Coils"/>
    </source>
</evidence>
<dbReference type="InterPro" id="IPR052020">
    <property type="entry name" value="Cyclic_di-GMP/3'3'-cGAMP_PDE"/>
</dbReference>
<name>A0ABW2QXV1_9NEIS</name>
<dbReference type="InterPro" id="IPR037522">
    <property type="entry name" value="HD_GYP_dom"/>
</dbReference>
<evidence type="ECO:0000313" key="5">
    <source>
        <dbReference type="EMBL" id="MFC7420542.1"/>
    </source>
</evidence>
<dbReference type="Pfam" id="PF13487">
    <property type="entry name" value="HD_5"/>
    <property type="match status" value="1"/>
</dbReference>
<gene>
    <name evidence="5" type="ORF">ACFQNF_11735</name>
</gene>
<proteinExistence type="predicted"/>
<feature type="coiled-coil region" evidence="2">
    <location>
        <begin position="136"/>
        <end position="170"/>
    </location>
</feature>
<organism evidence="5 6">
    <name type="scientific">Iodobacter arcticus</name>
    <dbReference type="NCBI Taxonomy" id="590593"/>
    <lineage>
        <taxon>Bacteria</taxon>
        <taxon>Pseudomonadati</taxon>
        <taxon>Pseudomonadota</taxon>
        <taxon>Betaproteobacteria</taxon>
        <taxon>Neisseriales</taxon>
        <taxon>Chitinibacteraceae</taxon>
        <taxon>Iodobacter</taxon>
    </lineage>
</organism>
<dbReference type="InterPro" id="IPR003607">
    <property type="entry name" value="HD/PDEase_dom"/>
</dbReference>
<dbReference type="Gene3D" id="3.40.50.2300">
    <property type="match status" value="1"/>
</dbReference>
<dbReference type="PROSITE" id="PS51832">
    <property type="entry name" value="HD_GYP"/>
    <property type="match status" value="1"/>
</dbReference>
<evidence type="ECO:0000256" key="1">
    <source>
        <dbReference type="PROSITE-ProRule" id="PRU00169"/>
    </source>
</evidence>
<dbReference type="Gene3D" id="1.10.3210.10">
    <property type="entry name" value="Hypothetical protein af1432"/>
    <property type="match status" value="1"/>
</dbReference>
<keyword evidence="1" id="KW-0597">Phosphoprotein</keyword>
<dbReference type="CDD" id="cd00077">
    <property type="entry name" value="HDc"/>
    <property type="match status" value="1"/>
</dbReference>
<evidence type="ECO:0000313" key="6">
    <source>
        <dbReference type="Proteomes" id="UP001596473"/>
    </source>
</evidence>
<keyword evidence="6" id="KW-1185">Reference proteome</keyword>